<evidence type="ECO:0000313" key="6">
    <source>
        <dbReference type="Proteomes" id="UP001625389"/>
    </source>
</evidence>
<gene>
    <name evidence="1" type="ORF">ACEN34_09840</name>
    <name evidence="2" type="ORF">ACEN34_10905</name>
    <name evidence="3" type="ORF">ACEN34_10910</name>
    <name evidence="4" type="ORF">ACEN34_12355</name>
    <name evidence="5" type="ORF">ACEN34_12720</name>
</gene>
<dbReference type="EMBL" id="JBGQPK010000061">
    <property type="protein sequence ID" value="MFL2030120.1"/>
    <property type="molecule type" value="Genomic_DNA"/>
</dbReference>
<accession>A0ABW8UF92</accession>
<sequence length="31" mass="3640">WIQYYNVTRIKTKLGGKSPVKYRVLTTQKVA</sequence>
<dbReference type="EMBL" id="JBGQPK010000114">
    <property type="protein sequence ID" value="MFL2030448.1"/>
    <property type="molecule type" value="Genomic_DNA"/>
</dbReference>
<evidence type="ECO:0000313" key="5">
    <source>
        <dbReference type="EMBL" id="MFL2030448.1"/>
    </source>
</evidence>
<name>A0ABW8UF92_9LACO</name>
<evidence type="ECO:0000313" key="4">
    <source>
        <dbReference type="EMBL" id="MFL2030383.1"/>
    </source>
</evidence>
<evidence type="ECO:0000313" key="1">
    <source>
        <dbReference type="EMBL" id="MFL2029916.1"/>
    </source>
</evidence>
<dbReference type="Proteomes" id="UP001625389">
    <property type="component" value="Unassembled WGS sequence"/>
</dbReference>
<dbReference type="EMBL" id="JBGQPK010000047">
    <property type="protein sequence ID" value="MFL2029916.1"/>
    <property type="molecule type" value="Genomic_DNA"/>
</dbReference>
<organism evidence="4 6">
    <name type="scientific">Loigolactobacillus zhaoyuanensis</name>
    <dbReference type="NCBI Taxonomy" id="2486017"/>
    <lineage>
        <taxon>Bacteria</taxon>
        <taxon>Bacillati</taxon>
        <taxon>Bacillota</taxon>
        <taxon>Bacilli</taxon>
        <taxon>Lactobacillales</taxon>
        <taxon>Lactobacillaceae</taxon>
        <taxon>Loigolactobacillus</taxon>
    </lineage>
</organism>
<dbReference type="RefSeq" id="WP_386794882.1">
    <property type="nucleotide sequence ID" value="NZ_JBGQPK010000049.1"/>
</dbReference>
<dbReference type="EMBL" id="JBGQPK010000095">
    <property type="protein sequence ID" value="MFL2030383.1"/>
    <property type="molecule type" value="Genomic_DNA"/>
</dbReference>
<feature type="non-terminal residue" evidence="4">
    <location>
        <position position="1"/>
    </location>
</feature>
<proteinExistence type="predicted"/>
<dbReference type="EMBL" id="JBGQPK010000060">
    <property type="protein sequence ID" value="MFL2030119.1"/>
    <property type="molecule type" value="Genomic_DNA"/>
</dbReference>
<comment type="caution">
    <text evidence="4">The sequence shown here is derived from an EMBL/GenBank/DDBJ whole genome shotgun (WGS) entry which is preliminary data.</text>
</comment>
<evidence type="ECO:0000313" key="3">
    <source>
        <dbReference type="EMBL" id="MFL2030120.1"/>
    </source>
</evidence>
<reference evidence="4 6" key="1">
    <citation type="submission" date="2024-08" db="EMBL/GenBank/DDBJ databases">
        <authorList>
            <person name="Arias E."/>
        </authorList>
    </citation>
    <scope>NUCLEOTIDE SEQUENCE [LARGE SCALE GENOMIC DNA]</scope>
    <source>
        <strain evidence="4 6">FAM 25317</strain>
    </source>
</reference>
<evidence type="ECO:0000313" key="2">
    <source>
        <dbReference type="EMBL" id="MFL2030119.1"/>
    </source>
</evidence>
<protein>
    <submittedName>
        <fullName evidence="4">IS3 family transposase</fullName>
    </submittedName>
</protein>
<keyword evidence="6" id="KW-1185">Reference proteome</keyword>